<gene>
    <name evidence="1" type="ORF">SCARUB_04880</name>
</gene>
<name>A0A1E3X2Z5_9BACT</name>
<comment type="caution">
    <text evidence="1">The sequence shown here is derived from an EMBL/GenBank/DDBJ whole genome shotgun (WGS) entry which is preliminary data.</text>
</comment>
<dbReference type="EMBL" id="MAYW01000305">
    <property type="protein sequence ID" value="ODS30016.1"/>
    <property type="molecule type" value="Genomic_DNA"/>
</dbReference>
<accession>A0A1E3X2Z5</accession>
<organism evidence="1 2">
    <name type="scientific">Candidatus Scalindua rubra</name>
    <dbReference type="NCBI Taxonomy" id="1872076"/>
    <lineage>
        <taxon>Bacteria</taxon>
        <taxon>Pseudomonadati</taxon>
        <taxon>Planctomycetota</taxon>
        <taxon>Candidatus Brocadiia</taxon>
        <taxon>Candidatus Brocadiales</taxon>
        <taxon>Candidatus Scalinduaceae</taxon>
        <taxon>Candidatus Scalindua</taxon>
    </lineage>
</organism>
<protein>
    <submittedName>
        <fullName evidence="1">Uncharacterized protein</fullName>
    </submittedName>
</protein>
<evidence type="ECO:0000313" key="1">
    <source>
        <dbReference type="EMBL" id="ODS30016.1"/>
    </source>
</evidence>
<dbReference type="Proteomes" id="UP000094056">
    <property type="component" value="Unassembled WGS sequence"/>
</dbReference>
<proteinExistence type="predicted"/>
<evidence type="ECO:0000313" key="2">
    <source>
        <dbReference type="Proteomes" id="UP000094056"/>
    </source>
</evidence>
<reference evidence="1 2" key="1">
    <citation type="submission" date="2016-07" db="EMBL/GenBank/DDBJ databases">
        <title>Draft genome of Scalindua rubra, obtained from a brine-seawater interface in the Red Sea, sheds light on salt adaptation in anammox bacteria.</title>
        <authorList>
            <person name="Speth D.R."/>
            <person name="Lagkouvardos I."/>
            <person name="Wang Y."/>
            <person name="Qian P.-Y."/>
            <person name="Dutilh B.E."/>
            <person name="Jetten M.S."/>
        </authorList>
    </citation>
    <scope>NUCLEOTIDE SEQUENCE [LARGE SCALE GENOMIC DNA]</scope>
    <source>
        <strain evidence="1">BSI-1</strain>
    </source>
</reference>
<sequence length="77" mass="8908">MKEDIKILKKPRIIGRSRANIMAQLAAITLLFKRAFAFIIKITTLVRKSQQTNDPRIKEKLNPPNIPKSILNIIQRE</sequence>
<dbReference type="AlphaFoldDB" id="A0A1E3X2Z5"/>